<dbReference type="SUPFAM" id="SSF50475">
    <property type="entry name" value="FMN-binding split barrel"/>
    <property type="match status" value="1"/>
</dbReference>
<dbReference type="GO" id="GO:0010181">
    <property type="term" value="F:FMN binding"/>
    <property type="evidence" value="ECO:0007669"/>
    <property type="project" value="InterPro"/>
</dbReference>
<comment type="caution">
    <text evidence="9">The sequence shown here is derived from an EMBL/GenBank/DDBJ whole genome shotgun (WGS) entry which is preliminary data.</text>
</comment>
<dbReference type="Gene3D" id="2.30.110.10">
    <property type="entry name" value="Electron Transport, Fmn-binding Protein, Chain A"/>
    <property type="match status" value="1"/>
</dbReference>
<keyword evidence="4 9" id="KW-0560">Oxidoreductase</keyword>
<gene>
    <name evidence="8" type="ORF">POF43_007985</name>
    <name evidence="9" type="ORF">POF50_007970</name>
</gene>
<evidence type="ECO:0000313" key="10">
    <source>
        <dbReference type="Proteomes" id="UP001156398"/>
    </source>
</evidence>
<feature type="domain" description="Pyridoxamine 5'-phosphate oxidase N-terminal" evidence="6">
    <location>
        <begin position="52"/>
        <end position="148"/>
    </location>
</feature>
<evidence type="ECO:0000256" key="3">
    <source>
        <dbReference type="ARBA" id="ARBA00022643"/>
    </source>
</evidence>
<dbReference type="RefSeq" id="WP_271315293.1">
    <property type="nucleotide sequence ID" value="NZ_JAAGKO020000007.1"/>
</dbReference>
<dbReference type="NCBIfam" id="NF004231">
    <property type="entry name" value="PRK05679.1"/>
    <property type="match status" value="1"/>
</dbReference>
<dbReference type="PANTHER" id="PTHR10851:SF0">
    <property type="entry name" value="PYRIDOXINE-5'-PHOSPHATE OXIDASE"/>
    <property type="match status" value="1"/>
</dbReference>
<dbReference type="AlphaFoldDB" id="A0AA90K7U2"/>
<dbReference type="EC" id="1.4.3.5" evidence="9"/>
<evidence type="ECO:0000313" key="8">
    <source>
        <dbReference type="EMBL" id="MDI5962652.1"/>
    </source>
</evidence>
<feature type="domain" description="Pyridoxine 5'-phosphate oxidase dimerisation C-terminal" evidence="7">
    <location>
        <begin position="193"/>
        <end position="232"/>
    </location>
</feature>
<accession>A0AA90K7U2</accession>
<evidence type="ECO:0000256" key="1">
    <source>
        <dbReference type="ARBA" id="ARBA00007301"/>
    </source>
</evidence>
<evidence type="ECO:0000313" key="9">
    <source>
        <dbReference type="EMBL" id="MDI5969283.1"/>
    </source>
</evidence>
<feature type="binding site" evidence="5">
    <location>
        <position position="215"/>
    </location>
    <ligand>
        <name>FMN</name>
        <dbReference type="ChEBI" id="CHEBI:58210"/>
    </ligand>
</feature>
<evidence type="ECO:0000259" key="6">
    <source>
        <dbReference type="Pfam" id="PF01243"/>
    </source>
</evidence>
<feature type="binding site" evidence="5">
    <location>
        <position position="102"/>
    </location>
    <ligand>
        <name>FMN</name>
        <dbReference type="ChEBI" id="CHEBI:58210"/>
    </ligand>
</feature>
<comment type="cofactor">
    <cofactor evidence="5">
        <name>FMN</name>
        <dbReference type="ChEBI" id="CHEBI:58210"/>
    </cofactor>
    <text evidence="5">Binds 1 FMN per subunit.</text>
</comment>
<sequence length="232" mass="25396">MTDDDRPDSGPVAALRGRLRHAPSAGVTLPDFDPDAAPAAPAPLVAEWLLRALDEHVPEPQVMTLGTVDAAGHASARVLLMRGLDDDADGCGFRFASDAASRKGRELTARPYASLTWYWPQQGRQIRAAGPVETLDAATARADFAHRGEASRVAAFTGTMSDPLDGPGQYARDRDRAARELAADPGAVPAGHTVYRLWATEVEFFQLAADRFHRRLRYTRTADRWERVQLWP</sequence>
<dbReference type="PIRSF" id="PIRSF000190">
    <property type="entry name" value="Pyd_amn-ph_oxd"/>
    <property type="match status" value="1"/>
</dbReference>
<proteinExistence type="inferred from homology"/>
<dbReference type="Pfam" id="PF01243">
    <property type="entry name" value="PNPOx_N"/>
    <property type="match status" value="1"/>
</dbReference>
<dbReference type="InterPro" id="IPR012349">
    <property type="entry name" value="Split_barrel_FMN-bd"/>
</dbReference>
<dbReference type="Pfam" id="PF10590">
    <property type="entry name" value="PNP_phzG_C"/>
    <property type="match status" value="1"/>
</dbReference>
<keyword evidence="3 5" id="KW-0288">FMN</keyword>
<dbReference type="EMBL" id="JAAGKO020000007">
    <property type="protein sequence ID" value="MDI5962652.1"/>
    <property type="molecule type" value="Genomic_DNA"/>
</dbReference>
<dbReference type="EMBL" id="JABXJJ020000008">
    <property type="protein sequence ID" value="MDI5969283.1"/>
    <property type="molecule type" value="Genomic_DNA"/>
</dbReference>
<dbReference type="GO" id="GO:0004733">
    <property type="term" value="F:pyridoxamine phosphate oxidase activity"/>
    <property type="evidence" value="ECO:0007669"/>
    <property type="project" value="UniProtKB-EC"/>
</dbReference>
<organism evidence="9">
    <name type="scientific">Streptantibioticus silvisoli</name>
    <dbReference type="NCBI Taxonomy" id="2705255"/>
    <lineage>
        <taxon>Bacteria</taxon>
        <taxon>Bacillati</taxon>
        <taxon>Actinomycetota</taxon>
        <taxon>Actinomycetes</taxon>
        <taxon>Kitasatosporales</taxon>
        <taxon>Streptomycetaceae</taxon>
        <taxon>Streptantibioticus</taxon>
    </lineage>
</organism>
<dbReference type="InterPro" id="IPR000659">
    <property type="entry name" value="Pyridox_Oxase"/>
</dbReference>
<name>A0AA90K7U2_9ACTN</name>
<dbReference type="Proteomes" id="UP001156398">
    <property type="component" value="Unassembled WGS sequence"/>
</dbReference>
<evidence type="ECO:0000259" key="7">
    <source>
        <dbReference type="Pfam" id="PF10590"/>
    </source>
</evidence>
<evidence type="ECO:0000256" key="2">
    <source>
        <dbReference type="ARBA" id="ARBA00022630"/>
    </source>
</evidence>
<feature type="binding site" evidence="5">
    <location>
        <position position="125"/>
    </location>
    <ligand>
        <name>FMN</name>
        <dbReference type="ChEBI" id="CHEBI:58210"/>
    </ligand>
</feature>
<dbReference type="InterPro" id="IPR011576">
    <property type="entry name" value="Pyridox_Oxase_N"/>
</dbReference>
<comment type="similarity">
    <text evidence="1">Belongs to the pyridoxamine 5'-phosphate oxidase family.</text>
</comment>
<keyword evidence="10" id="KW-1185">Reference proteome</keyword>
<keyword evidence="2" id="KW-0285">Flavoprotein</keyword>
<reference evidence="9 10" key="1">
    <citation type="submission" date="2023-05" db="EMBL/GenBank/DDBJ databases">
        <title>Streptantibioticus silvisoli sp. nov., acidotolerant actinomycetes 1 from pine litter.</title>
        <authorList>
            <person name="Swiecimska M."/>
            <person name="Golinska P."/>
            <person name="Sangal V."/>
            <person name="Wachnowicz B."/>
            <person name="Goodfellow M."/>
        </authorList>
    </citation>
    <scope>NUCLEOTIDE SEQUENCE</scope>
    <source>
        <strain evidence="9">SL13</strain>
        <strain evidence="8 10">SL54</strain>
    </source>
</reference>
<dbReference type="InterPro" id="IPR019576">
    <property type="entry name" value="Pyridoxamine_oxidase_dimer_C"/>
</dbReference>
<protein>
    <submittedName>
        <fullName evidence="9">Pyridoxal 5'-phosphate synthase</fullName>
        <ecNumber evidence="9">1.4.3.5</ecNumber>
    </submittedName>
</protein>
<feature type="binding site" evidence="5">
    <location>
        <position position="103"/>
    </location>
    <ligand>
        <name>FMN</name>
        <dbReference type="ChEBI" id="CHEBI:58210"/>
    </ligand>
</feature>
<dbReference type="PANTHER" id="PTHR10851">
    <property type="entry name" value="PYRIDOXINE-5-PHOSPHATE OXIDASE"/>
    <property type="match status" value="1"/>
</dbReference>
<evidence type="ECO:0000256" key="5">
    <source>
        <dbReference type="PIRSR" id="PIRSR000190-2"/>
    </source>
</evidence>
<evidence type="ECO:0000256" key="4">
    <source>
        <dbReference type="ARBA" id="ARBA00023002"/>
    </source>
</evidence>
<dbReference type="GO" id="GO:0008615">
    <property type="term" value="P:pyridoxine biosynthetic process"/>
    <property type="evidence" value="ECO:0007669"/>
    <property type="project" value="InterPro"/>
</dbReference>